<keyword evidence="1" id="KW-0732">Signal</keyword>
<feature type="chain" id="PRO_5040772657" description="Phr family secreted Rap phosphatase inhibitor" evidence="1">
    <location>
        <begin position="22"/>
        <end position="46"/>
    </location>
</feature>
<dbReference type="Proteomes" id="UP000005259">
    <property type="component" value="Plasmid p02"/>
</dbReference>
<protein>
    <recommendedName>
        <fullName evidence="4">Phr family secreted Rap phosphatase inhibitor</fullName>
    </recommendedName>
</protein>
<reference evidence="2 3" key="1">
    <citation type="submission" date="2012-08" db="EMBL/GenBank/DDBJ databases">
        <authorList>
            <person name="Doggett N."/>
            <person name="Teshima H."/>
            <person name="Bruce D."/>
            <person name="Detter J.C."/>
            <person name="Johnson S.L."/>
            <person name="Han C."/>
        </authorList>
    </citation>
    <scope>NUCLEOTIDE SEQUENCE [LARGE SCALE GENOMIC DNA]</scope>
    <source>
        <strain evidence="2 3">HD-771</strain>
        <plasmid evidence="2 3">p02</plasmid>
    </source>
</reference>
<evidence type="ECO:0000313" key="3">
    <source>
        <dbReference type="Proteomes" id="UP000005259"/>
    </source>
</evidence>
<gene>
    <name evidence="2" type="ORF">BTG_31988</name>
</gene>
<evidence type="ECO:0000313" key="2">
    <source>
        <dbReference type="EMBL" id="AFQ19734.1"/>
    </source>
</evidence>
<accession>A0A9W3JJA9</accession>
<dbReference type="EMBL" id="CP003754">
    <property type="protein sequence ID" value="AFQ19734.1"/>
    <property type="molecule type" value="Genomic_DNA"/>
</dbReference>
<dbReference type="KEGG" id="bti:BTG_31988"/>
<proteinExistence type="predicted"/>
<evidence type="ECO:0000256" key="1">
    <source>
        <dbReference type="SAM" id="SignalP"/>
    </source>
</evidence>
<evidence type="ECO:0008006" key="4">
    <source>
        <dbReference type="Google" id="ProtNLM"/>
    </source>
</evidence>
<name>A0A9W3JJA9_BACTU</name>
<sequence length="46" mass="5031">MKKVIFSLIGLTAVFTFMFNANNVTDTQKALSEDKVVQYAHGHTGG</sequence>
<geneLocation type="plasmid" evidence="2 3">
    <name>p02</name>
</geneLocation>
<keyword evidence="2" id="KW-0614">Plasmid</keyword>
<organism evidence="2 3">
    <name type="scientific">Bacillus thuringiensis HD-771</name>
    <dbReference type="NCBI Taxonomy" id="1218175"/>
    <lineage>
        <taxon>Bacteria</taxon>
        <taxon>Bacillati</taxon>
        <taxon>Bacillota</taxon>
        <taxon>Bacilli</taxon>
        <taxon>Bacillales</taxon>
        <taxon>Bacillaceae</taxon>
        <taxon>Bacillus</taxon>
        <taxon>Bacillus cereus group</taxon>
    </lineage>
</organism>
<dbReference type="RefSeq" id="WP_000755636.1">
    <property type="nucleotide sequence ID" value="NC_018501.1"/>
</dbReference>
<feature type="signal peptide" evidence="1">
    <location>
        <begin position="1"/>
        <end position="21"/>
    </location>
</feature>
<dbReference type="AlphaFoldDB" id="A0A9W3JJA9"/>